<accession>A0A163I2R6</accession>
<comment type="caution">
    <text evidence="5">The sequence shown here is derived from an EMBL/GenBank/DDBJ whole genome shotgun (WGS) entry which is preliminary data.</text>
</comment>
<organism evidence="5 6">
    <name type="scientific">Didymella rabiei</name>
    <name type="common">Chickpea ascochyta blight fungus</name>
    <name type="synonym">Mycosphaerella rabiei</name>
    <dbReference type="NCBI Taxonomy" id="5454"/>
    <lineage>
        <taxon>Eukaryota</taxon>
        <taxon>Fungi</taxon>
        <taxon>Dikarya</taxon>
        <taxon>Ascomycota</taxon>
        <taxon>Pezizomycotina</taxon>
        <taxon>Dothideomycetes</taxon>
        <taxon>Pleosporomycetidae</taxon>
        <taxon>Pleosporales</taxon>
        <taxon>Pleosporineae</taxon>
        <taxon>Didymellaceae</taxon>
        <taxon>Ascochyta</taxon>
    </lineage>
</organism>
<keyword evidence="6" id="KW-1185">Reference proteome</keyword>
<dbReference type="GO" id="GO:0005085">
    <property type="term" value="F:guanyl-nucleotide exchange factor activity"/>
    <property type="evidence" value="ECO:0007669"/>
    <property type="project" value="UniProtKB-KW"/>
</dbReference>
<dbReference type="PANTHER" id="PTHR12425">
    <property type="entry name" value="SYNEMBRYN"/>
    <property type="match status" value="1"/>
</dbReference>
<gene>
    <name evidence="5" type="ORF">ST47_g3330</name>
</gene>
<dbReference type="OrthoDB" id="5585685at2759"/>
<dbReference type="GO" id="GO:0001965">
    <property type="term" value="F:G-protein alpha-subunit binding"/>
    <property type="evidence" value="ECO:0007669"/>
    <property type="project" value="TreeGrafter"/>
</dbReference>
<sequence>MQDSTTGQDVEAIIAALEANVNVMQHTGKFSFLCSLKSTHSFQNDSYLYPLFTKRGVQVLSSHALDDRTPNYRIALRCLNNVLARSIPTRQIFVDEDYPERVVNLMKIGTPDDELATASLLLHSSVHTTLDLTTSFEHYDLADTINKNILRHAQLSTITTDEPASALASLRLLSTLAIQYEAQAHRFLPTLHPILDMLSTAAILSPPLQPPVSLLVSCLASIPIEQARSFSDSGVDRLMHILLLALDSAPPPREKELLPLFMALLRIAQSGLSRTRERLSEHLLPTSNDRDEPLGKGVSLPHRVLKLSGSSVEAELRELILLVFFALSDRDPARFVRQVGYGNAAGFMAAKGIHFPQDELERSQESESGHDFNPVTGQNWHSESDQLLTPMSAEEREREAERLFVLFERLRSTGVVDVENPVAQMQRTGQLEELPDDTSE</sequence>
<feature type="compositionally biased region" description="Basic and acidic residues" evidence="4">
    <location>
        <begin position="359"/>
        <end position="370"/>
    </location>
</feature>
<dbReference type="GO" id="GO:0005737">
    <property type="term" value="C:cytoplasm"/>
    <property type="evidence" value="ECO:0007669"/>
    <property type="project" value="TreeGrafter"/>
</dbReference>
<dbReference type="InterPro" id="IPR016024">
    <property type="entry name" value="ARM-type_fold"/>
</dbReference>
<dbReference type="EMBL" id="JYNV01000124">
    <property type="protein sequence ID" value="KZM25577.1"/>
    <property type="molecule type" value="Genomic_DNA"/>
</dbReference>
<evidence type="ECO:0000313" key="5">
    <source>
        <dbReference type="EMBL" id="KZM25577.1"/>
    </source>
</evidence>
<feature type="region of interest" description="Disordered" evidence="4">
    <location>
        <begin position="359"/>
        <end position="383"/>
    </location>
</feature>
<dbReference type="PANTHER" id="PTHR12425:SF5">
    <property type="entry name" value="SYNEMBRYN"/>
    <property type="match status" value="1"/>
</dbReference>
<dbReference type="Proteomes" id="UP000076837">
    <property type="component" value="Unassembled WGS sequence"/>
</dbReference>
<keyword evidence="2" id="KW-0344">Guanine-nucleotide releasing factor</keyword>
<evidence type="ECO:0000256" key="4">
    <source>
        <dbReference type="SAM" id="MobiDB-lite"/>
    </source>
</evidence>
<keyword evidence="3" id="KW-0143">Chaperone</keyword>
<proteinExistence type="inferred from homology"/>
<dbReference type="GO" id="GO:0007186">
    <property type="term" value="P:G protein-coupled receptor signaling pathway"/>
    <property type="evidence" value="ECO:0007669"/>
    <property type="project" value="TreeGrafter"/>
</dbReference>
<name>A0A163I2R6_DIDRA</name>
<dbReference type="Pfam" id="PF10165">
    <property type="entry name" value="Ric8"/>
    <property type="match status" value="1"/>
</dbReference>
<comment type="similarity">
    <text evidence="1">Belongs to the synembryn family.</text>
</comment>
<evidence type="ECO:0000256" key="3">
    <source>
        <dbReference type="ARBA" id="ARBA00023186"/>
    </source>
</evidence>
<protein>
    <submittedName>
        <fullName evidence="5">Uncharacterized protein</fullName>
    </submittedName>
</protein>
<dbReference type="SUPFAM" id="SSF48371">
    <property type="entry name" value="ARM repeat"/>
    <property type="match status" value="1"/>
</dbReference>
<reference evidence="5 6" key="1">
    <citation type="journal article" date="2016" name="Sci. Rep.">
        <title>Draft genome sequencing and secretome analysis of fungal phytopathogen Ascochyta rabiei provides insight into the necrotrophic effector repertoire.</title>
        <authorList>
            <person name="Verma S."/>
            <person name="Gazara R.K."/>
            <person name="Nizam S."/>
            <person name="Parween S."/>
            <person name="Chattopadhyay D."/>
            <person name="Verma P.K."/>
        </authorList>
    </citation>
    <scope>NUCLEOTIDE SEQUENCE [LARGE SCALE GENOMIC DNA]</scope>
    <source>
        <strain evidence="5 6">ArDII</strain>
    </source>
</reference>
<dbReference type="AlphaFoldDB" id="A0A163I2R6"/>
<evidence type="ECO:0000256" key="1">
    <source>
        <dbReference type="ARBA" id="ARBA00009049"/>
    </source>
</evidence>
<dbReference type="InterPro" id="IPR019318">
    <property type="entry name" value="Gua_nucleotide_exch_fac_Ric8"/>
</dbReference>
<evidence type="ECO:0000313" key="6">
    <source>
        <dbReference type="Proteomes" id="UP000076837"/>
    </source>
</evidence>
<evidence type="ECO:0000256" key="2">
    <source>
        <dbReference type="ARBA" id="ARBA00022658"/>
    </source>
</evidence>